<dbReference type="AlphaFoldDB" id="A0A1D1VET9"/>
<accession>A0A1D1VET9</accession>
<protein>
    <recommendedName>
        <fullName evidence="1">DUF4709 domain-containing protein</fullName>
    </recommendedName>
</protein>
<organism evidence="2 3">
    <name type="scientific">Ramazzottius varieornatus</name>
    <name type="common">Water bear</name>
    <name type="synonym">Tardigrade</name>
    <dbReference type="NCBI Taxonomy" id="947166"/>
    <lineage>
        <taxon>Eukaryota</taxon>
        <taxon>Metazoa</taxon>
        <taxon>Ecdysozoa</taxon>
        <taxon>Tardigrada</taxon>
        <taxon>Eutardigrada</taxon>
        <taxon>Parachela</taxon>
        <taxon>Hypsibioidea</taxon>
        <taxon>Ramazzottiidae</taxon>
        <taxon>Ramazzottius</taxon>
    </lineage>
</organism>
<evidence type="ECO:0000259" key="1">
    <source>
        <dbReference type="Pfam" id="PF15821"/>
    </source>
</evidence>
<dbReference type="EMBL" id="BDGG01000004">
    <property type="protein sequence ID" value="GAU98602.1"/>
    <property type="molecule type" value="Genomic_DNA"/>
</dbReference>
<sequence>MAQLNEPSIDVEQLRLDQLYLAVVPSIYLSTLPDGSSPEKKLDQVLNHEASIQHLMNKFRTEQFGFDVAYKTVRDGLAKNRLLVDHATQIFSSDITDLDELFETGHQIVLDLQSMDTEFNQIYELIPVELDRQISELYSKLYNEAMDNIAWQNDRSATYLERLFKYFDQQYQDAVASLLRWWKHYDEMLMVRFERDAMVGNNDVQIMVRTYQKQLRSRNMVLEGLQRDVG</sequence>
<dbReference type="Proteomes" id="UP000186922">
    <property type="component" value="Unassembled WGS sequence"/>
</dbReference>
<reference evidence="2 3" key="1">
    <citation type="journal article" date="2016" name="Nat. Commun.">
        <title>Extremotolerant tardigrade genome and improved radiotolerance of human cultured cells by tardigrade-unique protein.</title>
        <authorList>
            <person name="Hashimoto T."/>
            <person name="Horikawa D.D."/>
            <person name="Saito Y."/>
            <person name="Kuwahara H."/>
            <person name="Kozuka-Hata H."/>
            <person name="Shin-I T."/>
            <person name="Minakuchi Y."/>
            <person name="Ohishi K."/>
            <person name="Motoyama A."/>
            <person name="Aizu T."/>
            <person name="Enomoto A."/>
            <person name="Kondo K."/>
            <person name="Tanaka S."/>
            <person name="Hara Y."/>
            <person name="Koshikawa S."/>
            <person name="Sagara H."/>
            <person name="Miura T."/>
            <person name="Yokobori S."/>
            <person name="Miyagawa K."/>
            <person name="Suzuki Y."/>
            <person name="Kubo T."/>
            <person name="Oyama M."/>
            <person name="Kohara Y."/>
            <person name="Fujiyama A."/>
            <person name="Arakawa K."/>
            <person name="Katayama T."/>
            <person name="Toyoda A."/>
            <person name="Kunieda T."/>
        </authorList>
    </citation>
    <scope>NUCLEOTIDE SEQUENCE [LARGE SCALE GENOMIC DNA]</scope>
    <source>
        <strain evidence="2 3">YOKOZUNA-1</strain>
    </source>
</reference>
<dbReference type="Pfam" id="PF15821">
    <property type="entry name" value="DUF4709"/>
    <property type="match status" value="1"/>
</dbReference>
<feature type="domain" description="DUF4709" evidence="1">
    <location>
        <begin position="83"/>
        <end position="178"/>
    </location>
</feature>
<dbReference type="OrthoDB" id="10210220at2759"/>
<proteinExistence type="predicted"/>
<evidence type="ECO:0000313" key="3">
    <source>
        <dbReference type="Proteomes" id="UP000186922"/>
    </source>
</evidence>
<dbReference type="InterPro" id="IPR031651">
    <property type="entry name" value="DUF4709"/>
</dbReference>
<gene>
    <name evidence="2" type="primary">RvY_09728</name>
    <name evidence="2" type="synonym">RvY_09728.2</name>
    <name evidence="2" type="ORF">RvY_09728-2</name>
</gene>
<evidence type="ECO:0000313" key="2">
    <source>
        <dbReference type="EMBL" id="GAU98602.1"/>
    </source>
</evidence>
<name>A0A1D1VET9_RAMVA</name>
<comment type="caution">
    <text evidence="2">The sequence shown here is derived from an EMBL/GenBank/DDBJ whole genome shotgun (WGS) entry which is preliminary data.</text>
</comment>
<keyword evidence="3" id="KW-1185">Reference proteome</keyword>